<feature type="domain" description="HTH gntR-type" evidence="5">
    <location>
        <begin position="15"/>
        <end position="83"/>
    </location>
</feature>
<keyword evidence="1" id="KW-0805">Transcription regulation</keyword>
<dbReference type="Proteomes" id="UP000199021">
    <property type="component" value="Unassembled WGS sequence"/>
</dbReference>
<proteinExistence type="predicted"/>
<dbReference type="STRING" id="478744.SAMN05444359_105164"/>
<dbReference type="Pfam" id="PF00392">
    <property type="entry name" value="GntR"/>
    <property type="match status" value="1"/>
</dbReference>
<dbReference type="AlphaFoldDB" id="A0A1H9D6J9"/>
<evidence type="ECO:0000259" key="5">
    <source>
        <dbReference type="PROSITE" id="PS50949"/>
    </source>
</evidence>
<evidence type="ECO:0000256" key="3">
    <source>
        <dbReference type="ARBA" id="ARBA00023163"/>
    </source>
</evidence>
<keyword evidence="4" id="KW-0175">Coiled coil</keyword>
<evidence type="ECO:0000256" key="2">
    <source>
        <dbReference type="ARBA" id="ARBA00023125"/>
    </source>
</evidence>
<accession>A0A1H9D6J9</accession>
<dbReference type="InterPro" id="IPR000524">
    <property type="entry name" value="Tscrpt_reg_HTH_GntR"/>
</dbReference>
<dbReference type="SMART" id="SM00895">
    <property type="entry name" value="FCD"/>
    <property type="match status" value="1"/>
</dbReference>
<dbReference type="RefSeq" id="WP_175489266.1">
    <property type="nucleotide sequence ID" value="NZ_FOFB01000005.1"/>
</dbReference>
<dbReference type="PROSITE" id="PS50949">
    <property type="entry name" value="HTH_GNTR"/>
    <property type="match status" value="1"/>
</dbReference>
<evidence type="ECO:0000256" key="4">
    <source>
        <dbReference type="SAM" id="Coils"/>
    </source>
</evidence>
<dbReference type="GO" id="GO:0003700">
    <property type="term" value="F:DNA-binding transcription factor activity"/>
    <property type="evidence" value="ECO:0007669"/>
    <property type="project" value="InterPro"/>
</dbReference>
<dbReference type="PRINTS" id="PR00035">
    <property type="entry name" value="HTHGNTR"/>
</dbReference>
<keyword evidence="7" id="KW-1185">Reference proteome</keyword>
<dbReference type="SUPFAM" id="SSF46785">
    <property type="entry name" value="Winged helix' DNA-binding domain"/>
    <property type="match status" value="1"/>
</dbReference>
<dbReference type="Pfam" id="PF07729">
    <property type="entry name" value="FCD"/>
    <property type="match status" value="1"/>
</dbReference>
<dbReference type="Gene3D" id="1.10.10.10">
    <property type="entry name" value="Winged helix-like DNA-binding domain superfamily/Winged helix DNA-binding domain"/>
    <property type="match status" value="1"/>
</dbReference>
<organism evidence="6 7">
    <name type="scientific">Neolewinella agarilytica</name>
    <dbReference type="NCBI Taxonomy" id="478744"/>
    <lineage>
        <taxon>Bacteria</taxon>
        <taxon>Pseudomonadati</taxon>
        <taxon>Bacteroidota</taxon>
        <taxon>Saprospiria</taxon>
        <taxon>Saprospirales</taxon>
        <taxon>Lewinellaceae</taxon>
        <taxon>Neolewinella</taxon>
    </lineage>
</organism>
<dbReference type="FunCoup" id="A0A1H9D6J9">
    <property type="interactions" value="89"/>
</dbReference>
<dbReference type="EMBL" id="FOFB01000005">
    <property type="protein sequence ID" value="SEQ08977.1"/>
    <property type="molecule type" value="Genomic_DNA"/>
</dbReference>
<dbReference type="CDD" id="cd07377">
    <property type="entry name" value="WHTH_GntR"/>
    <property type="match status" value="1"/>
</dbReference>
<dbReference type="PANTHER" id="PTHR43537">
    <property type="entry name" value="TRANSCRIPTIONAL REGULATOR, GNTR FAMILY"/>
    <property type="match status" value="1"/>
</dbReference>
<protein>
    <submittedName>
        <fullName evidence="6">Transcriptional regulator, GntR family</fullName>
    </submittedName>
</protein>
<gene>
    <name evidence="6" type="ORF">SAMN05444359_105164</name>
</gene>
<dbReference type="InterPro" id="IPR011711">
    <property type="entry name" value="GntR_C"/>
</dbReference>
<dbReference type="GO" id="GO:0003677">
    <property type="term" value="F:DNA binding"/>
    <property type="evidence" value="ECO:0007669"/>
    <property type="project" value="UniProtKB-KW"/>
</dbReference>
<evidence type="ECO:0000256" key="1">
    <source>
        <dbReference type="ARBA" id="ARBA00023015"/>
    </source>
</evidence>
<dbReference type="SMART" id="SM00345">
    <property type="entry name" value="HTH_GNTR"/>
    <property type="match status" value="1"/>
</dbReference>
<name>A0A1H9D6J9_9BACT</name>
<dbReference type="InterPro" id="IPR036388">
    <property type="entry name" value="WH-like_DNA-bd_sf"/>
</dbReference>
<dbReference type="SUPFAM" id="SSF48008">
    <property type="entry name" value="GntR ligand-binding domain-like"/>
    <property type="match status" value="1"/>
</dbReference>
<dbReference type="PANTHER" id="PTHR43537:SF5">
    <property type="entry name" value="UXU OPERON TRANSCRIPTIONAL REGULATOR"/>
    <property type="match status" value="1"/>
</dbReference>
<dbReference type="InParanoid" id="A0A1H9D6J9"/>
<keyword evidence="3" id="KW-0804">Transcription</keyword>
<keyword evidence="2" id="KW-0238">DNA-binding</keyword>
<dbReference type="InterPro" id="IPR008920">
    <property type="entry name" value="TF_FadR/GntR_C"/>
</dbReference>
<feature type="coiled-coil region" evidence="4">
    <location>
        <begin position="123"/>
        <end position="150"/>
    </location>
</feature>
<evidence type="ECO:0000313" key="6">
    <source>
        <dbReference type="EMBL" id="SEQ08977.1"/>
    </source>
</evidence>
<reference evidence="7" key="1">
    <citation type="submission" date="2016-10" db="EMBL/GenBank/DDBJ databases">
        <authorList>
            <person name="Varghese N."/>
            <person name="Submissions S."/>
        </authorList>
    </citation>
    <scope>NUCLEOTIDE SEQUENCE [LARGE SCALE GENOMIC DNA]</scope>
    <source>
        <strain evidence="7">DSM 24740</strain>
    </source>
</reference>
<evidence type="ECO:0000313" key="7">
    <source>
        <dbReference type="Proteomes" id="UP000199021"/>
    </source>
</evidence>
<sequence length="239" mass="26889">MSSELISSLKEIVLEVPADRIVDQVNELISSGQLKAGDKIPSERLLSEKFKVSRFVVRDALSQLEFYGVLKKAPHGGRVVVSSEDSAFMTMIANGLSLVKPDYQSLMETRNVLEIESAGLAAERATAEDIQALEGAVKQLEEKVSQGEAGLEEDLLFHIQVAEASKNNVLKYLISYMVSHMMTYTREYDICRDARNLKALNEHVLILKHIKARDVEKSRQSMRDHLSSLFDFIPENYRS</sequence>
<dbReference type="InterPro" id="IPR036390">
    <property type="entry name" value="WH_DNA-bd_sf"/>
</dbReference>
<dbReference type="Gene3D" id="1.20.120.530">
    <property type="entry name" value="GntR ligand-binding domain-like"/>
    <property type="match status" value="1"/>
</dbReference>